<organism evidence="1 2">
    <name type="scientific">Paracoccus benzoatiresistens</name>
    <dbReference type="NCBI Taxonomy" id="2997341"/>
    <lineage>
        <taxon>Bacteria</taxon>
        <taxon>Pseudomonadati</taxon>
        <taxon>Pseudomonadota</taxon>
        <taxon>Alphaproteobacteria</taxon>
        <taxon>Rhodobacterales</taxon>
        <taxon>Paracoccaceae</taxon>
        <taxon>Paracoccus</taxon>
    </lineage>
</organism>
<evidence type="ECO:0000313" key="2">
    <source>
        <dbReference type="Proteomes" id="UP001149822"/>
    </source>
</evidence>
<sequence>MGQHPKDRAGGLKLFPAQAHGLQERVLLLALPNCPALIAVRIRIVPSWTAS</sequence>
<evidence type="ECO:0000313" key="1">
    <source>
        <dbReference type="EMBL" id="MCZ0963366.1"/>
    </source>
</evidence>
<protein>
    <submittedName>
        <fullName evidence="1">Uncharacterized protein</fullName>
    </submittedName>
</protein>
<gene>
    <name evidence="1" type="ORF">OU682_17295</name>
</gene>
<name>A0ABT4J8A7_9RHOB</name>
<dbReference type="Proteomes" id="UP001149822">
    <property type="component" value="Unassembled WGS sequence"/>
</dbReference>
<dbReference type="EMBL" id="JAPTYD010000035">
    <property type="protein sequence ID" value="MCZ0963366.1"/>
    <property type="molecule type" value="Genomic_DNA"/>
</dbReference>
<comment type="caution">
    <text evidence="1">The sequence shown here is derived from an EMBL/GenBank/DDBJ whole genome shotgun (WGS) entry which is preliminary data.</text>
</comment>
<keyword evidence="2" id="KW-1185">Reference proteome</keyword>
<dbReference type="RefSeq" id="WP_268943440.1">
    <property type="nucleotide sequence ID" value="NZ_JAPTYD010000035.1"/>
</dbReference>
<proteinExistence type="predicted"/>
<reference evidence="1" key="1">
    <citation type="submission" date="2022-12" db="EMBL/GenBank/DDBJ databases">
        <title>Paracoccus sp. EF6 isolated from a lake water.</title>
        <authorList>
            <person name="Liu H."/>
        </authorList>
    </citation>
    <scope>NUCLEOTIDE SEQUENCE</scope>
    <source>
        <strain evidence="1">EF6</strain>
    </source>
</reference>
<accession>A0ABT4J8A7</accession>